<comment type="caution">
    <text evidence="6">The sequence shown here is derived from an EMBL/GenBank/DDBJ whole genome shotgun (WGS) entry which is preliminary data.</text>
</comment>
<keyword evidence="3 5" id="KW-1133">Transmembrane helix</keyword>
<evidence type="ECO:0000313" key="7">
    <source>
        <dbReference type="Proteomes" id="UP001589793"/>
    </source>
</evidence>
<feature type="transmembrane region" description="Helical" evidence="5">
    <location>
        <begin position="161"/>
        <end position="186"/>
    </location>
</feature>
<keyword evidence="2 5" id="KW-0812">Transmembrane</keyword>
<gene>
    <name evidence="6" type="ORF">ACFFF6_06670</name>
</gene>
<protein>
    <submittedName>
        <fullName evidence="6">Methyltransferase family protein</fullName>
        <ecNumber evidence="6">2.1.1.100</ecNumber>
        <ecNumber evidence="6">2.1.1.334</ecNumber>
    </submittedName>
</protein>
<keyword evidence="6" id="KW-0808">Transferase</keyword>
<dbReference type="InterPro" id="IPR007318">
    <property type="entry name" value="Phopholipid_MeTrfase"/>
</dbReference>
<keyword evidence="7" id="KW-1185">Reference proteome</keyword>
<organism evidence="6 7">
    <name type="scientific">Brachybacterium hainanense</name>
    <dbReference type="NCBI Taxonomy" id="1541174"/>
    <lineage>
        <taxon>Bacteria</taxon>
        <taxon>Bacillati</taxon>
        <taxon>Actinomycetota</taxon>
        <taxon>Actinomycetes</taxon>
        <taxon>Micrococcales</taxon>
        <taxon>Dermabacteraceae</taxon>
        <taxon>Brachybacterium</taxon>
    </lineage>
</organism>
<dbReference type="GO" id="GO:0032259">
    <property type="term" value="P:methylation"/>
    <property type="evidence" value="ECO:0007669"/>
    <property type="project" value="UniProtKB-KW"/>
</dbReference>
<dbReference type="RefSeq" id="WP_376979358.1">
    <property type="nucleotide sequence ID" value="NZ_JBHLSV010000006.1"/>
</dbReference>
<feature type="transmembrane region" description="Helical" evidence="5">
    <location>
        <begin position="221"/>
        <end position="243"/>
    </location>
</feature>
<name>A0ABV6RCM3_9MICO</name>
<evidence type="ECO:0000256" key="4">
    <source>
        <dbReference type="ARBA" id="ARBA00023136"/>
    </source>
</evidence>
<feature type="transmembrane region" description="Helical" evidence="5">
    <location>
        <begin position="64"/>
        <end position="84"/>
    </location>
</feature>
<reference evidence="6 7" key="1">
    <citation type="submission" date="2024-09" db="EMBL/GenBank/DDBJ databases">
        <authorList>
            <person name="Sun Q."/>
            <person name="Mori K."/>
        </authorList>
    </citation>
    <scope>NUCLEOTIDE SEQUENCE [LARGE SCALE GENOMIC DNA]</scope>
    <source>
        <strain evidence="6 7">CICC 10874</strain>
    </source>
</reference>
<keyword evidence="4 5" id="KW-0472">Membrane</keyword>
<feature type="transmembrane region" description="Helical" evidence="5">
    <location>
        <begin position="288"/>
        <end position="312"/>
    </location>
</feature>
<feature type="transmembrane region" description="Helical" evidence="5">
    <location>
        <begin position="114"/>
        <end position="140"/>
    </location>
</feature>
<proteinExistence type="predicted"/>
<feature type="transmembrane region" description="Helical" evidence="5">
    <location>
        <begin position="91"/>
        <end position="108"/>
    </location>
</feature>
<dbReference type="Pfam" id="PF04191">
    <property type="entry name" value="PEMT"/>
    <property type="match status" value="1"/>
</dbReference>
<dbReference type="EC" id="2.1.1.100" evidence="6"/>
<keyword evidence="6" id="KW-0489">Methyltransferase</keyword>
<dbReference type="EMBL" id="JBHLSV010000006">
    <property type="protein sequence ID" value="MFC0673633.1"/>
    <property type="molecule type" value="Genomic_DNA"/>
</dbReference>
<comment type="subcellular location">
    <subcellularLocation>
        <location evidence="1">Endomembrane system</location>
        <topology evidence="1">Multi-pass membrane protein</topology>
    </subcellularLocation>
</comment>
<evidence type="ECO:0000256" key="2">
    <source>
        <dbReference type="ARBA" id="ARBA00022692"/>
    </source>
</evidence>
<dbReference type="GO" id="GO:0004671">
    <property type="term" value="F:protein C-terminal S-isoprenylcysteine carboxyl O-methyltransferase activity"/>
    <property type="evidence" value="ECO:0007669"/>
    <property type="project" value="UniProtKB-EC"/>
</dbReference>
<evidence type="ECO:0000313" key="6">
    <source>
        <dbReference type="EMBL" id="MFC0673633.1"/>
    </source>
</evidence>
<accession>A0ABV6RCM3</accession>
<dbReference type="EC" id="2.1.1.334" evidence="6"/>
<evidence type="ECO:0000256" key="3">
    <source>
        <dbReference type="ARBA" id="ARBA00022989"/>
    </source>
</evidence>
<dbReference type="Gene3D" id="1.20.120.1630">
    <property type="match status" value="1"/>
</dbReference>
<evidence type="ECO:0000256" key="1">
    <source>
        <dbReference type="ARBA" id="ARBA00004127"/>
    </source>
</evidence>
<dbReference type="Proteomes" id="UP001589793">
    <property type="component" value="Unassembled WGS sequence"/>
</dbReference>
<evidence type="ECO:0000256" key="5">
    <source>
        <dbReference type="SAM" id="Phobius"/>
    </source>
</evidence>
<sequence>MTAAQPARTGRSSTRLSPSRRARWRALSRGFFALQALLGAIWWILVATSPVVRAATLGGLPAAPLAVLDVPLFVVTSALAAAAIREAVPVLTAWTCMIALFMAGYATVTTTAGLGAVLMIASAVGTVLAGAQLLLGSVPVRRVLIGPLAFRRSPRRDRRELLASTFAQIIVFWTLFLVVIPVPVVLLENRWRLDVSLPDGSSGLGRTVFSGADEAQLVWSLAAWAVAGAGVLLLIAASALGVWSAYTMASIGRGTPLPSAMPRALVIAGPYRYVRNPMAMAGIGQGMAVGLIAGSWMVVAYALAGAVLWHLLVRPPEEADLAERFGDPYLQYRAQVRCWIPRRRPVPVRRGLPTGSFRVGPA</sequence>